<comment type="subcellular location">
    <subcellularLocation>
        <location evidence="1">Mitochondrion</location>
    </subcellularLocation>
</comment>
<dbReference type="GO" id="GO:0006102">
    <property type="term" value="P:isocitrate metabolic process"/>
    <property type="evidence" value="ECO:0007669"/>
    <property type="project" value="TreeGrafter"/>
</dbReference>
<keyword evidence="4" id="KW-0809">Transit peptide</keyword>
<dbReference type="PANTHER" id="PTHR11835:SF60">
    <property type="entry name" value="ISOCITRATE DEHYDROGENASE [NAD] SUBUNIT, MITOCHONDRIAL"/>
    <property type="match status" value="1"/>
</dbReference>
<accession>A0A131XFW8</accession>
<protein>
    <submittedName>
        <fullName evidence="7">Putative isocitrate dehydrogenase alpha subunit</fullName>
    </submittedName>
</protein>
<dbReference type="PANTHER" id="PTHR11835">
    <property type="entry name" value="DECARBOXYLATING DEHYDROGENASES-ISOCITRATE, ISOPROPYLMALATE, TARTRATE"/>
    <property type="match status" value="1"/>
</dbReference>
<proteinExistence type="evidence at transcript level"/>
<evidence type="ECO:0000259" key="6">
    <source>
        <dbReference type="SMART" id="SM01329"/>
    </source>
</evidence>
<comment type="similarity">
    <text evidence="2">Belongs to the isocitrate and isopropylmalate dehydrogenases family.</text>
</comment>
<dbReference type="SUPFAM" id="SSF53659">
    <property type="entry name" value="Isocitrate/Isopropylmalate dehydrogenase-like"/>
    <property type="match status" value="1"/>
</dbReference>
<evidence type="ECO:0000256" key="5">
    <source>
        <dbReference type="ARBA" id="ARBA00023128"/>
    </source>
</evidence>
<dbReference type="Pfam" id="PF00180">
    <property type="entry name" value="Iso_dh"/>
    <property type="match status" value="1"/>
</dbReference>
<feature type="domain" description="Isopropylmalate dehydrogenase-like" evidence="6">
    <location>
        <begin position="60"/>
        <end position="379"/>
    </location>
</feature>
<evidence type="ECO:0000256" key="1">
    <source>
        <dbReference type="ARBA" id="ARBA00004173"/>
    </source>
</evidence>
<evidence type="ECO:0000256" key="2">
    <source>
        <dbReference type="ARBA" id="ARBA00007769"/>
    </source>
</evidence>
<dbReference type="NCBIfam" id="TIGR00175">
    <property type="entry name" value="mito_nad_idh"/>
    <property type="match status" value="1"/>
</dbReference>
<evidence type="ECO:0000313" key="7">
    <source>
        <dbReference type="EMBL" id="JAP66394.1"/>
    </source>
</evidence>
<keyword evidence="5" id="KW-0496">Mitochondrion</keyword>
<evidence type="ECO:0000256" key="3">
    <source>
        <dbReference type="ARBA" id="ARBA00022532"/>
    </source>
</evidence>
<dbReference type="SMART" id="SM01329">
    <property type="entry name" value="Iso_dh"/>
    <property type="match status" value="1"/>
</dbReference>
<evidence type="ECO:0000256" key="4">
    <source>
        <dbReference type="ARBA" id="ARBA00022946"/>
    </source>
</evidence>
<dbReference type="Gene3D" id="3.40.718.10">
    <property type="entry name" value="Isopropylmalate Dehydrogenase"/>
    <property type="match status" value="1"/>
</dbReference>
<dbReference type="AlphaFoldDB" id="A0A131XFW8"/>
<dbReference type="GO" id="GO:0005739">
    <property type="term" value="C:mitochondrion"/>
    <property type="evidence" value="ECO:0007669"/>
    <property type="project" value="UniProtKB-SubCell"/>
</dbReference>
<sequence length="405" mass="45121">LRRPRVASKKKMAGRRLLPPSYICRRLLLGGVQAGSNARSTTDPTPGRRGLKSMYGGRYLVTMLPGHGIGPEMMSHVESVFTRANVPVDFERVEVDDTPESLENALLSIRRNGVALKGNVETENPLNVEPRNLALRNGLQLDVNVVHCRNHPGIRTRHTDIDIVVIRQNTEGEYSRLEHASAPGVVESLKIITRQKSTEIARYAFNYARTHKHKKVTVVHKANIMKLSDGLFLKTCLDVAREYPDIAVEDMIIDNCCMQLVRRPSQFDVMLVPNLYGNILVNMACGLIGGPGITSGRNYGREFAVFETATRNTGSYLVGKNLANPCASLFAAVDMLKHLGLRDHAYLIKDAVEKTLNEDRIHTQDLGGMATTTDVVDNVLREVSRHTTVPLDNRPHFEESQRTRA</sequence>
<name>A0A131XFW8_9ACAR</name>
<feature type="non-terminal residue" evidence="7">
    <location>
        <position position="1"/>
    </location>
</feature>
<keyword evidence="3" id="KW-0816">Tricarboxylic acid cycle</keyword>
<organism evidence="7">
    <name type="scientific">Hyalomma excavatum</name>
    <dbReference type="NCBI Taxonomy" id="257692"/>
    <lineage>
        <taxon>Eukaryota</taxon>
        <taxon>Metazoa</taxon>
        <taxon>Ecdysozoa</taxon>
        <taxon>Arthropoda</taxon>
        <taxon>Chelicerata</taxon>
        <taxon>Arachnida</taxon>
        <taxon>Acari</taxon>
        <taxon>Parasitiformes</taxon>
        <taxon>Ixodida</taxon>
        <taxon>Ixodoidea</taxon>
        <taxon>Ixodidae</taxon>
        <taxon>Hyalomminae</taxon>
        <taxon>Hyalomma</taxon>
    </lineage>
</organism>
<dbReference type="FunFam" id="3.40.718.10:FF:000001">
    <property type="entry name" value="Isocitrate dehydrogenase [NAD] subunit, mitochondrial"/>
    <property type="match status" value="1"/>
</dbReference>
<dbReference type="InterPro" id="IPR004434">
    <property type="entry name" value="Isocitrate_DH_NAD"/>
</dbReference>
<reference evidence="7" key="1">
    <citation type="journal article" date="2017" name="Ticks Tick Borne Dis.">
        <title>An insight into the sialome of Hyalomma excavatum.</title>
        <authorList>
            <person name="Ribeiro J.M."/>
            <person name="Slovak M."/>
            <person name="Francischetti I.M."/>
        </authorList>
    </citation>
    <scope>NUCLEOTIDE SEQUENCE</scope>
    <source>
        <strain evidence="7">Samish</strain>
        <tissue evidence="7">Salivary glands</tissue>
    </source>
</reference>
<dbReference type="EMBL" id="GEFH01002187">
    <property type="protein sequence ID" value="JAP66394.1"/>
    <property type="molecule type" value="mRNA"/>
</dbReference>
<dbReference type="GO" id="GO:0006099">
    <property type="term" value="P:tricarboxylic acid cycle"/>
    <property type="evidence" value="ECO:0007669"/>
    <property type="project" value="UniProtKB-KW"/>
</dbReference>
<dbReference type="InterPro" id="IPR024084">
    <property type="entry name" value="IsoPropMal-DH-like_dom"/>
</dbReference>